<evidence type="ECO:0000313" key="6">
    <source>
        <dbReference type="Proteomes" id="UP000054498"/>
    </source>
</evidence>
<dbReference type="AlphaFoldDB" id="A0A0D2MR03"/>
<dbReference type="InterPro" id="IPR011990">
    <property type="entry name" value="TPR-like_helical_dom_sf"/>
</dbReference>
<feature type="compositionally biased region" description="Low complexity" evidence="4">
    <location>
        <begin position="274"/>
        <end position="287"/>
    </location>
</feature>
<keyword evidence="2 3" id="KW-0802">TPR repeat</keyword>
<dbReference type="InterPro" id="IPR019734">
    <property type="entry name" value="TPR_rpt"/>
</dbReference>
<dbReference type="OrthoDB" id="2423701at2759"/>
<evidence type="ECO:0000256" key="1">
    <source>
        <dbReference type="ARBA" id="ARBA00022737"/>
    </source>
</evidence>
<dbReference type="RefSeq" id="XP_013901876.1">
    <property type="nucleotide sequence ID" value="XM_014046422.1"/>
</dbReference>
<reference evidence="5 6" key="1">
    <citation type="journal article" date="2013" name="BMC Genomics">
        <title>Reconstruction of the lipid metabolism for the microalga Monoraphidium neglectum from its genome sequence reveals characteristics suitable for biofuel production.</title>
        <authorList>
            <person name="Bogen C."/>
            <person name="Al-Dilaimi A."/>
            <person name="Albersmeier A."/>
            <person name="Wichmann J."/>
            <person name="Grundmann M."/>
            <person name="Rupp O."/>
            <person name="Lauersen K.J."/>
            <person name="Blifernez-Klassen O."/>
            <person name="Kalinowski J."/>
            <person name="Goesmann A."/>
            <person name="Mussgnug J.H."/>
            <person name="Kruse O."/>
        </authorList>
    </citation>
    <scope>NUCLEOTIDE SEQUENCE [LARGE SCALE GENOMIC DNA]</scope>
    <source>
        <strain evidence="5 6">SAG 48.87</strain>
    </source>
</reference>
<feature type="repeat" description="TPR" evidence="3">
    <location>
        <begin position="209"/>
        <end position="242"/>
    </location>
</feature>
<keyword evidence="6" id="KW-1185">Reference proteome</keyword>
<dbReference type="GeneID" id="25737978"/>
<feature type="compositionally biased region" description="Gly residues" evidence="4">
    <location>
        <begin position="293"/>
        <end position="314"/>
    </location>
</feature>
<dbReference type="PANTHER" id="PTHR22904:SF533">
    <property type="entry name" value="HSP70-HSP90 ORGANIZING PROTEIN 3"/>
    <property type="match status" value="1"/>
</dbReference>
<evidence type="ECO:0000256" key="2">
    <source>
        <dbReference type="ARBA" id="ARBA00022803"/>
    </source>
</evidence>
<feature type="compositionally biased region" description="Low complexity" evidence="4">
    <location>
        <begin position="315"/>
        <end position="325"/>
    </location>
</feature>
<dbReference type="InterPro" id="IPR013105">
    <property type="entry name" value="TPR_2"/>
</dbReference>
<dbReference type="SMART" id="SM00028">
    <property type="entry name" value="TPR"/>
    <property type="match status" value="3"/>
</dbReference>
<dbReference type="PANTHER" id="PTHR22904">
    <property type="entry name" value="TPR REPEAT CONTAINING PROTEIN"/>
    <property type="match status" value="1"/>
</dbReference>
<evidence type="ECO:0000256" key="3">
    <source>
        <dbReference type="PROSITE-ProRule" id="PRU00339"/>
    </source>
</evidence>
<feature type="region of interest" description="Disordered" evidence="4">
    <location>
        <begin position="1"/>
        <end position="114"/>
    </location>
</feature>
<dbReference type="Pfam" id="PF07719">
    <property type="entry name" value="TPR_2"/>
    <property type="match status" value="1"/>
</dbReference>
<name>A0A0D2MR03_9CHLO</name>
<dbReference type="KEGG" id="mng:MNEG_5101"/>
<feature type="region of interest" description="Disordered" evidence="4">
    <location>
        <begin position="241"/>
        <end position="369"/>
    </location>
</feature>
<dbReference type="PROSITE" id="PS50005">
    <property type="entry name" value="TPR"/>
    <property type="match status" value="2"/>
</dbReference>
<dbReference type="STRING" id="145388.A0A0D2MR03"/>
<feature type="compositionally biased region" description="Acidic residues" evidence="4">
    <location>
        <begin position="102"/>
        <end position="114"/>
    </location>
</feature>
<accession>A0A0D2MR03</accession>
<feature type="compositionally biased region" description="Gly residues" evidence="4">
    <location>
        <begin position="27"/>
        <end position="50"/>
    </location>
</feature>
<keyword evidence="1" id="KW-0677">Repeat</keyword>
<protein>
    <submittedName>
        <fullName evidence="5">Stress-induced-phosphoprotein 1</fullName>
    </submittedName>
</protein>
<dbReference type="GO" id="GO:0051879">
    <property type="term" value="F:Hsp90 protein binding"/>
    <property type="evidence" value="ECO:0007669"/>
    <property type="project" value="TreeGrafter"/>
</dbReference>
<dbReference type="EMBL" id="KK100963">
    <property type="protein sequence ID" value="KIZ02857.1"/>
    <property type="molecule type" value="Genomic_DNA"/>
</dbReference>
<dbReference type="Proteomes" id="UP000054498">
    <property type="component" value="Unassembled WGS sequence"/>
</dbReference>
<feature type="compositionally biased region" description="Basic and acidic residues" evidence="4">
    <location>
        <begin position="83"/>
        <end position="94"/>
    </location>
</feature>
<proteinExistence type="predicted"/>
<organism evidence="5 6">
    <name type="scientific">Monoraphidium neglectum</name>
    <dbReference type="NCBI Taxonomy" id="145388"/>
    <lineage>
        <taxon>Eukaryota</taxon>
        <taxon>Viridiplantae</taxon>
        <taxon>Chlorophyta</taxon>
        <taxon>core chlorophytes</taxon>
        <taxon>Chlorophyceae</taxon>
        <taxon>CS clade</taxon>
        <taxon>Sphaeropleales</taxon>
        <taxon>Selenastraceae</taxon>
        <taxon>Monoraphidium</taxon>
    </lineage>
</organism>
<sequence length="369" mass="37894">MGKRKKTHEFTDQYGEARSQDRDEHMGGAGRGGGSMRGGGSAGGGRGGGVNVNFQRQLPKFLQPYAHMLGKQGPSEDDPQTEGGHEGDLDGGDPRRRRGPADDDSDGDDDGGDEEAIQRALQENPQLAAELGERVTNKIQAAAEKEAGNKAFGAKQYEAAVLHFTKAVELDPSSEVYLSNRSAAYAALERYQAALDDARAVTRLKPRWAKGHARAAAALMGLRRYGEAREAYEAALKLEPDDQTLHRGKDKAYAMELQQMRENKHTFASKRPKGAVGEAAGAVGSASSKERGGGGGDSGGGGGGGGGGSSGGGASADAGKAPNSRGSGGAAGVGSSGASRGGGSVGRPIAAAKKDKKLLSFAADEDEEG</sequence>
<feature type="compositionally biased region" description="Gly residues" evidence="4">
    <location>
        <begin position="326"/>
        <end position="345"/>
    </location>
</feature>
<feature type="repeat" description="TPR" evidence="3">
    <location>
        <begin position="141"/>
        <end position="174"/>
    </location>
</feature>
<gene>
    <name evidence="5" type="ORF">MNEG_5101</name>
</gene>
<dbReference type="SUPFAM" id="SSF48452">
    <property type="entry name" value="TPR-like"/>
    <property type="match status" value="1"/>
</dbReference>
<dbReference type="Gene3D" id="1.25.40.10">
    <property type="entry name" value="Tetratricopeptide repeat domain"/>
    <property type="match status" value="1"/>
</dbReference>
<feature type="compositionally biased region" description="Basic and acidic residues" evidence="4">
    <location>
        <begin position="241"/>
        <end position="265"/>
    </location>
</feature>
<evidence type="ECO:0000256" key="4">
    <source>
        <dbReference type="SAM" id="MobiDB-lite"/>
    </source>
</evidence>
<evidence type="ECO:0000313" key="5">
    <source>
        <dbReference type="EMBL" id="KIZ02857.1"/>
    </source>
</evidence>